<dbReference type="InterPro" id="IPR036661">
    <property type="entry name" value="Luciferase-like_sf"/>
</dbReference>
<dbReference type="Pfam" id="PF00296">
    <property type="entry name" value="Bac_luciferase"/>
    <property type="match status" value="1"/>
</dbReference>
<accession>A0ABP7YMI6</accession>
<gene>
    <name evidence="3" type="ORF">GCM10022416_24050</name>
</gene>
<dbReference type="SUPFAM" id="SSF51679">
    <property type="entry name" value="Bacterial luciferase-like"/>
    <property type="match status" value="1"/>
</dbReference>
<dbReference type="Gene3D" id="3.20.20.30">
    <property type="entry name" value="Luciferase-like domain"/>
    <property type="match status" value="1"/>
</dbReference>
<dbReference type="InterPro" id="IPR019921">
    <property type="entry name" value="Lucif-like_OxRdtase_Rv2161c"/>
</dbReference>
<keyword evidence="4" id="KW-1185">Reference proteome</keyword>
<keyword evidence="1" id="KW-0560">Oxidoreductase</keyword>
<evidence type="ECO:0000313" key="3">
    <source>
        <dbReference type="EMBL" id="GAA4138541.1"/>
    </source>
</evidence>
<protein>
    <submittedName>
        <fullName evidence="3">TIGR03619 family F420-dependent LLM class oxidoreductase</fullName>
    </submittedName>
</protein>
<evidence type="ECO:0000256" key="1">
    <source>
        <dbReference type="ARBA" id="ARBA00023002"/>
    </source>
</evidence>
<feature type="domain" description="Luciferase-like" evidence="2">
    <location>
        <begin position="11"/>
        <end position="237"/>
    </location>
</feature>
<dbReference type="NCBIfam" id="TIGR03619">
    <property type="entry name" value="F420_Rv2161c"/>
    <property type="match status" value="1"/>
</dbReference>
<comment type="caution">
    <text evidence="3">The sequence shown here is derived from an EMBL/GenBank/DDBJ whole genome shotgun (WGS) entry which is preliminary data.</text>
</comment>
<reference evidence="4" key="1">
    <citation type="journal article" date="2019" name="Int. J. Syst. Evol. Microbiol.">
        <title>The Global Catalogue of Microorganisms (GCM) 10K type strain sequencing project: providing services to taxonomists for standard genome sequencing and annotation.</title>
        <authorList>
            <consortium name="The Broad Institute Genomics Platform"/>
            <consortium name="The Broad Institute Genome Sequencing Center for Infectious Disease"/>
            <person name="Wu L."/>
            <person name="Ma J."/>
        </authorList>
    </citation>
    <scope>NUCLEOTIDE SEQUENCE [LARGE SCALE GENOMIC DNA]</scope>
    <source>
        <strain evidence="4">JCM 17316</strain>
    </source>
</reference>
<dbReference type="PANTHER" id="PTHR43244">
    <property type="match status" value="1"/>
</dbReference>
<proteinExistence type="predicted"/>
<dbReference type="EMBL" id="BAABDO010000027">
    <property type="protein sequence ID" value="GAA4138541.1"/>
    <property type="molecule type" value="Genomic_DNA"/>
</dbReference>
<sequence length="293" mass="31991">MEFWLGAAFVDAREYVPLAQAADRLGYAAVAVSDHIFYADYRSPYPYSDTGAPPYGPGTHWPDVWVTIGAMAAVTERVRFATNVYIAPARDLFTVAKAVSTAAVLSGDRAILGVGVGWCKDEFLQTGQDFHTRGRRLDEMIPALRTLWRGGTVEHHGAHYDFGPLSIAPVPGRPVPVYIGGDSDAALRRAARLGDGWIGNRVYTEDQLADVLARLARHLSDHGRALDDLEVIAPIGAPPSADLYRRWADRGVTGTMAAPWWPATPEEKARHGRGLALKLAAMERFAEEVIAKM</sequence>
<dbReference type="Proteomes" id="UP001500266">
    <property type="component" value="Unassembled WGS sequence"/>
</dbReference>
<evidence type="ECO:0000259" key="2">
    <source>
        <dbReference type="Pfam" id="PF00296"/>
    </source>
</evidence>
<dbReference type="InterPro" id="IPR011251">
    <property type="entry name" value="Luciferase-like_dom"/>
</dbReference>
<evidence type="ECO:0000313" key="4">
    <source>
        <dbReference type="Proteomes" id="UP001500266"/>
    </source>
</evidence>
<dbReference type="InterPro" id="IPR050564">
    <property type="entry name" value="F420-G6PD/mer"/>
</dbReference>
<dbReference type="PANTHER" id="PTHR43244:SF1">
    <property type="entry name" value="5,10-METHYLENETETRAHYDROMETHANOPTERIN REDUCTASE"/>
    <property type="match status" value="1"/>
</dbReference>
<organism evidence="3 4">
    <name type="scientific">Actinomadura keratinilytica</name>
    <dbReference type="NCBI Taxonomy" id="547461"/>
    <lineage>
        <taxon>Bacteria</taxon>
        <taxon>Bacillati</taxon>
        <taxon>Actinomycetota</taxon>
        <taxon>Actinomycetes</taxon>
        <taxon>Streptosporangiales</taxon>
        <taxon>Thermomonosporaceae</taxon>
        <taxon>Actinomadura</taxon>
    </lineage>
</organism>
<dbReference type="RefSeq" id="WP_345020537.1">
    <property type="nucleotide sequence ID" value="NZ_BAABDO010000027.1"/>
</dbReference>
<name>A0ABP7YMI6_9ACTN</name>